<name>A0ABT7SPU0_9GAMM</name>
<keyword evidence="3" id="KW-1185">Reference proteome</keyword>
<evidence type="ECO:0000313" key="3">
    <source>
        <dbReference type="Proteomes" id="UP001241056"/>
    </source>
</evidence>
<feature type="transmembrane region" description="Helical" evidence="1">
    <location>
        <begin position="80"/>
        <end position="101"/>
    </location>
</feature>
<dbReference type="Proteomes" id="UP001241056">
    <property type="component" value="Unassembled WGS sequence"/>
</dbReference>
<keyword evidence="1" id="KW-1133">Transmembrane helix</keyword>
<keyword evidence="1" id="KW-0472">Membrane</keyword>
<evidence type="ECO:0000256" key="1">
    <source>
        <dbReference type="SAM" id="Phobius"/>
    </source>
</evidence>
<protein>
    <submittedName>
        <fullName evidence="2">DUF4149 domain-containing protein</fullName>
    </submittedName>
</protein>
<keyword evidence="1" id="KW-0812">Transmembrane</keyword>
<organism evidence="2 3">
    <name type="scientific">Thiopseudomonas acetoxidans</name>
    <dbReference type="NCBI Taxonomy" id="3041622"/>
    <lineage>
        <taxon>Bacteria</taxon>
        <taxon>Pseudomonadati</taxon>
        <taxon>Pseudomonadota</taxon>
        <taxon>Gammaproteobacteria</taxon>
        <taxon>Pseudomonadales</taxon>
        <taxon>Pseudomonadaceae</taxon>
        <taxon>Thiopseudomonas</taxon>
    </lineage>
</organism>
<feature type="transmembrane region" description="Helical" evidence="1">
    <location>
        <begin position="7"/>
        <end position="27"/>
    </location>
</feature>
<reference evidence="2 3" key="1">
    <citation type="submission" date="2023-06" db="EMBL/GenBank/DDBJ databases">
        <title>Thiopseudomonas sp. CY1220 draft genome sequence.</title>
        <authorList>
            <person name="Zhao G."/>
            <person name="An M."/>
        </authorList>
    </citation>
    <scope>NUCLEOTIDE SEQUENCE [LARGE SCALE GENOMIC DNA]</scope>
    <source>
        <strain evidence="2 3">CY1220</strain>
    </source>
</reference>
<gene>
    <name evidence="2" type="ORF">QEZ41_07910</name>
</gene>
<feature type="transmembrane region" description="Helical" evidence="1">
    <location>
        <begin position="107"/>
        <end position="125"/>
    </location>
</feature>
<accession>A0ABT7SPU0</accession>
<feature type="transmembrane region" description="Helical" evidence="1">
    <location>
        <begin position="47"/>
        <end position="68"/>
    </location>
</feature>
<comment type="caution">
    <text evidence="2">The sequence shown here is derived from an EMBL/GenBank/DDBJ whole genome shotgun (WGS) entry which is preliminary data.</text>
</comment>
<proteinExistence type="predicted"/>
<sequence>MLHTAAVIWMLAQTLWVGAHASYLLIFMPALQQIGLAPLLLSEVHAVVRPGLLVLTLMALGIQILALWRSKPLMQWITELRGLLVVMAVALCLLLLVAQSMQLTAAPWARLAYGGLLSMGLLLLIQPLPEAPERSL</sequence>
<dbReference type="RefSeq" id="WP_289410871.1">
    <property type="nucleotide sequence ID" value="NZ_JAUCDY010000008.1"/>
</dbReference>
<evidence type="ECO:0000313" key="2">
    <source>
        <dbReference type="EMBL" id="MDM7858202.1"/>
    </source>
</evidence>
<dbReference type="EMBL" id="JAUCDY010000008">
    <property type="protein sequence ID" value="MDM7858202.1"/>
    <property type="molecule type" value="Genomic_DNA"/>
</dbReference>